<gene>
    <name evidence="1" type="ORF">DPMN_111352</name>
</gene>
<dbReference type="AlphaFoldDB" id="A0A9D4KEA6"/>
<comment type="caution">
    <text evidence="1">The sequence shown here is derived from an EMBL/GenBank/DDBJ whole genome shotgun (WGS) entry which is preliminary data.</text>
</comment>
<reference evidence="1" key="2">
    <citation type="submission" date="2020-11" db="EMBL/GenBank/DDBJ databases">
        <authorList>
            <person name="McCartney M.A."/>
            <person name="Auch B."/>
            <person name="Kono T."/>
            <person name="Mallez S."/>
            <person name="Becker A."/>
            <person name="Gohl D.M."/>
            <person name="Silverstein K.A.T."/>
            <person name="Koren S."/>
            <person name="Bechman K.B."/>
            <person name="Herman A."/>
            <person name="Abrahante J.E."/>
            <person name="Garbe J."/>
        </authorList>
    </citation>
    <scope>NUCLEOTIDE SEQUENCE</scope>
    <source>
        <strain evidence="1">Duluth1</strain>
        <tissue evidence="1">Whole animal</tissue>
    </source>
</reference>
<accession>A0A9D4KEA6</accession>
<organism evidence="1 2">
    <name type="scientific">Dreissena polymorpha</name>
    <name type="common">Zebra mussel</name>
    <name type="synonym">Mytilus polymorpha</name>
    <dbReference type="NCBI Taxonomy" id="45954"/>
    <lineage>
        <taxon>Eukaryota</taxon>
        <taxon>Metazoa</taxon>
        <taxon>Spiralia</taxon>
        <taxon>Lophotrochozoa</taxon>
        <taxon>Mollusca</taxon>
        <taxon>Bivalvia</taxon>
        <taxon>Autobranchia</taxon>
        <taxon>Heteroconchia</taxon>
        <taxon>Euheterodonta</taxon>
        <taxon>Imparidentia</taxon>
        <taxon>Neoheterodontei</taxon>
        <taxon>Myida</taxon>
        <taxon>Dreissenoidea</taxon>
        <taxon>Dreissenidae</taxon>
        <taxon>Dreissena</taxon>
    </lineage>
</organism>
<dbReference type="Proteomes" id="UP000828390">
    <property type="component" value="Unassembled WGS sequence"/>
</dbReference>
<dbReference type="EMBL" id="JAIWYP010000004">
    <property type="protein sequence ID" value="KAH3837948.1"/>
    <property type="molecule type" value="Genomic_DNA"/>
</dbReference>
<reference evidence="1" key="1">
    <citation type="journal article" date="2019" name="bioRxiv">
        <title>The Genome of the Zebra Mussel, Dreissena polymorpha: A Resource for Invasive Species Research.</title>
        <authorList>
            <person name="McCartney M.A."/>
            <person name="Auch B."/>
            <person name="Kono T."/>
            <person name="Mallez S."/>
            <person name="Zhang Y."/>
            <person name="Obille A."/>
            <person name="Becker A."/>
            <person name="Abrahante J.E."/>
            <person name="Garbe J."/>
            <person name="Badalamenti J.P."/>
            <person name="Herman A."/>
            <person name="Mangelson H."/>
            <person name="Liachko I."/>
            <person name="Sullivan S."/>
            <person name="Sone E.D."/>
            <person name="Koren S."/>
            <person name="Silverstein K.A.T."/>
            <person name="Beckman K.B."/>
            <person name="Gohl D.M."/>
        </authorList>
    </citation>
    <scope>NUCLEOTIDE SEQUENCE</scope>
    <source>
        <strain evidence="1">Duluth1</strain>
        <tissue evidence="1">Whole animal</tissue>
    </source>
</reference>
<sequence>MSTTPLSSIPLQFLLHVPPCDRCTCDSAPQFVPPTPASDECYSIDVGNQFQVSIRARSRYR</sequence>
<protein>
    <submittedName>
        <fullName evidence="1">Uncharacterized protein</fullName>
    </submittedName>
</protein>
<proteinExistence type="predicted"/>
<name>A0A9D4KEA6_DREPO</name>
<evidence type="ECO:0000313" key="2">
    <source>
        <dbReference type="Proteomes" id="UP000828390"/>
    </source>
</evidence>
<evidence type="ECO:0000313" key="1">
    <source>
        <dbReference type="EMBL" id="KAH3837948.1"/>
    </source>
</evidence>
<keyword evidence="2" id="KW-1185">Reference proteome</keyword>